<accession>M4BUD4</accession>
<dbReference type="VEuPathDB" id="FungiDB:HpaG810122"/>
<dbReference type="AlphaFoldDB" id="M4BUD4"/>
<dbReference type="Proteomes" id="UP000011713">
    <property type="component" value="Unassembled WGS sequence"/>
</dbReference>
<name>M4BUD4_HYAAE</name>
<protein>
    <submittedName>
        <fullName evidence="1">Uncharacterized protein</fullName>
    </submittedName>
</protein>
<proteinExistence type="predicted"/>
<reference evidence="1" key="2">
    <citation type="submission" date="2015-06" db="UniProtKB">
        <authorList>
            <consortium name="EnsemblProtists"/>
        </authorList>
    </citation>
    <scope>IDENTIFICATION</scope>
    <source>
        <strain evidence="1">Emoy2</strain>
    </source>
</reference>
<evidence type="ECO:0000313" key="1">
    <source>
        <dbReference type="EnsemblProtists" id="HpaP810122"/>
    </source>
</evidence>
<sequence>MSEECWVQRRTHSLLLTHLQCFTAMRTNISHMSGIAELCIVRKRESMVICYIKTRARRVSAPPPGASSVAYPI</sequence>
<keyword evidence="2" id="KW-1185">Reference proteome</keyword>
<reference evidence="2" key="1">
    <citation type="journal article" date="2010" name="Science">
        <title>Signatures of adaptation to obligate biotrophy in the Hyaloperonospora arabidopsidis genome.</title>
        <authorList>
            <person name="Baxter L."/>
            <person name="Tripathy S."/>
            <person name="Ishaque N."/>
            <person name="Boot N."/>
            <person name="Cabral A."/>
            <person name="Kemen E."/>
            <person name="Thines M."/>
            <person name="Ah-Fong A."/>
            <person name="Anderson R."/>
            <person name="Badejoko W."/>
            <person name="Bittner-Eddy P."/>
            <person name="Boore J.L."/>
            <person name="Chibucos M.C."/>
            <person name="Coates M."/>
            <person name="Dehal P."/>
            <person name="Delehaunty K."/>
            <person name="Dong S."/>
            <person name="Downton P."/>
            <person name="Dumas B."/>
            <person name="Fabro G."/>
            <person name="Fronick C."/>
            <person name="Fuerstenberg S.I."/>
            <person name="Fulton L."/>
            <person name="Gaulin E."/>
            <person name="Govers F."/>
            <person name="Hughes L."/>
            <person name="Humphray S."/>
            <person name="Jiang R.H."/>
            <person name="Judelson H."/>
            <person name="Kamoun S."/>
            <person name="Kyung K."/>
            <person name="Meijer H."/>
            <person name="Minx P."/>
            <person name="Morris P."/>
            <person name="Nelson J."/>
            <person name="Phuntumart V."/>
            <person name="Qutob D."/>
            <person name="Rehmany A."/>
            <person name="Rougon-Cardoso A."/>
            <person name="Ryden P."/>
            <person name="Torto-Alalibo T."/>
            <person name="Studholme D."/>
            <person name="Wang Y."/>
            <person name="Win J."/>
            <person name="Wood J."/>
            <person name="Clifton S.W."/>
            <person name="Rogers J."/>
            <person name="Van den Ackerveken G."/>
            <person name="Jones J.D."/>
            <person name="McDowell J.M."/>
            <person name="Beynon J."/>
            <person name="Tyler B.M."/>
        </authorList>
    </citation>
    <scope>NUCLEOTIDE SEQUENCE [LARGE SCALE GENOMIC DNA]</scope>
    <source>
        <strain evidence="2">Emoy2</strain>
    </source>
</reference>
<organism evidence="1 2">
    <name type="scientific">Hyaloperonospora arabidopsidis (strain Emoy2)</name>
    <name type="common">Downy mildew agent</name>
    <name type="synonym">Peronospora arabidopsidis</name>
    <dbReference type="NCBI Taxonomy" id="559515"/>
    <lineage>
        <taxon>Eukaryota</taxon>
        <taxon>Sar</taxon>
        <taxon>Stramenopiles</taxon>
        <taxon>Oomycota</taxon>
        <taxon>Peronosporomycetes</taxon>
        <taxon>Peronosporales</taxon>
        <taxon>Peronosporaceae</taxon>
        <taxon>Hyaloperonospora</taxon>
    </lineage>
</organism>
<dbReference type="HOGENOM" id="CLU_2710093_0_0_1"/>
<evidence type="ECO:0000313" key="2">
    <source>
        <dbReference type="Proteomes" id="UP000011713"/>
    </source>
</evidence>
<dbReference type="EnsemblProtists" id="HpaT810122">
    <property type="protein sequence ID" value="HpaP810122"/>
    <property type="gene ID" value="HpaG810122"/>
</dbReference>
<dbReference type="EMBL" id="ABWE02000678">
    <property type="status" value="NOT_ANNOTATED_CDS"/>
    <property type="molecule type" value="Genomic_DNA"/>
</dbReference>
<dbReference type="InParanoid" id="M4BUD4"/>